<protein>
    <submittedName>
        <fullName evidence="1">Uncharacterized protein</fullName>
    </submittedName>
</protein>
<keyword evidence="2" id="KW-1185">Reference proteome</keyword>
<dbReference type="Proteomes" id="UP001374535">
    <property type="component" value="Chromosome 11"/>
</dbReference>
<gene>
    <name evidence="1" type="ORF">V8G54_037195</name>
</gene>
<proteinExistence type="predicted"/>
<evidence type="ECO:0000313" key="2">
    <source>
        <dbReference type="Proteomes" id="UP001374535"/>
    </source>
</evidence>
<dbReference type="AlphaFoldDB" id="A0AAQ3MI58"/>
<name>A0AAQ3MI58_VIGMU</name>
<dbReference type="EMBL" id="CP144690">
    <property type="protein sequence ID" value="WVY91681.1"/>
    <property type="molecule type" value="Genomic_DNA"/>
</dbReference>
<organism evidence="1 2">
    <name type="scientific">Vigna mungo</name>
    <name type="common">Black gram</name>
    <name type="synonym">Phaseolus mungo</name>
    <dbReference type="NCBI Taxonomy" id="3915"/>
    <lineage>
        <taxon>Eukaryota</taxon>
        <taxon>Viridiplantae</taxon>
        <taxon>Streptophyta</taxon>
        <taxon>Embryophyta</taxon>
        <taxon>Tracheophyta</taxon>
        <taxon>Spermatophyta</taxon>
        <taxon>Magnoliopsida</taxon>
        <taxon>eudicotyledons</taxon>
        <taxon>Gunneridae</taxon>
        <taxon>Pentapetalae</taxon>
        <taxon>rosids</taxon>
        <taxon>fabids</taxon>
        <taxon>Fabales</taxon>
        <taxon>Fabaceae</taxon>
        <taxon>Papilionoideae</taxon>
        <taxon>50 kb inversion clade</taxon>
        <taxon>NPAAA clade</taxon>
        <taxon>indigoferoid/millettioid clade</taxon>
        <taxon>Phaseoleae</taxon>
        <taxon>Vigna</taxon>
    </lineage>
</organism>
<evidence type="ECO:0000313" key="1">
    <source>
        <dbReference type="EMBL" id="WVY91681.1"/>
    </source>
</evidence>
<sequence length="117" mass="13797">MLLLPTIKLQVNYIGYEDQEIDLTDPENCLSNKFTQIINFVHIYQLESAYDKPHNLSFFNCTSAGHRHFHYREYSYSKDLVSCPIFISRSFESVLQLDLTSCTKAWLVFEMLQTKLF</sequence>
<reference evidence="1 2" key="1">
    <citation type="journal article" date="2023" name="Life. Sci Alliance">
        <title>Evolutionary insights into 3D genome organization and epigenetic landscape of Vigna mungo.</title>
        <authorList>
            <person name="Junaid A."/>
            <person name="Singh B."/>
            <person name="Bhatia S."/>
        </authorList>
    </citation>
    <scope>NUCLEOTIDE SEQUENCE [LARGE SCALE GENOMIC DNA]</scope>
    <source>
        <strain evidence="1">Urdbean</strain>
    </source>
</reference>
<accession>A0AAQ3MI58</accession>